<keyword evidence="3" id="KW-0614">Plasmid</keyword>
<keyword evidence="1" id="KW-0472">Membrane</keyword>
<proteinExistence type="predicted"/>
<gene>
    <name evidence="3" type="ORF">ERS450000_05888</name>
</gene>
<protein>
    <recommendedName>
        <fullName evidence="2">DUF1980 domain-containing protein</fullName>
    </recommendedName>
</protein>
<dbReference type="NCBIfam" id="TIGR03943">
    <property type="entry name" value="TIGR03943 family putative permease subunit"/>
    <property type="match status" value="1"/>
</dbReference>
<dbReference type="Proteomes" id="UP000057820">
    <property type="component" value="Plasmid 2"/>
</dbReference>
<feature type="transmembrane region" description="Helical" evidence="1">
    <location>
        <begin position="33"/>
        <end position="54"/>
    </location>
</feature>
<evidence type="ECO:0000256" key="1">
    <source>
        <dbReference type="SAM" id="Phobius"/>
    </source>
</evidence>
<feature type="domain" description="DUF1980" evidence="2">
    <location>
        <begin position="152"/>
        <end position="240"/>
    </location>
</feature>
<dbReference type="EMBL" id="LN868939">
    <property type="protein sequence ID" value="CRY84165.1"/>
    <property type="molecule type" value="Genomic_DNA"/>
</dbReference>
<geneLocation type="plasmid" evidence="3">
    <name>2</name>
</geneLocation>
<keyword evidence="1" id="KW-1133">Transmembrane helix</keyword>
<sequence length="244" mass="26230">MRRETQNLLLVLVGIAVLRIVFDDTYLRYVKAGLFPFLLISGLAVLALATAAIVRDVYRGGPGHGHDDAHAHGSGKVHWVLLVPAAALLLVTPPALGADAAVTSAPLRPRSLSAETESRVRPFPPLPDEPAPFVTITDLVNRANFDALGSLDAREVTVSGFVLHGRDGGLDLARVVISCCVADARYVRVHLAGVAEPLAEDTWLEVRGVVETGSARSDPELAPTLVVHGHRRIERPENSYEQVR</sequence>
<dbReference type="InterPro" id="IPR048447">
    <property type="entry name" value="DUF1980_C"/>
</dbReference>
<dbReference type="AlphaFoldDB" id="A0A0H5P8L7"/>
<evidence type="ECO:0000313" key="3">
    <source>
        <dbReference type="EMBL" id="CRY84165.1"/>
    </source>
</evidence>
<dbReference type="KEGG" id="nfr:ERS450000_05888"/>
<dbReference type="RefSeq" id="WP_060594902.1">
    <property type="nucleotide sequence ID" value="NZ_CP031418.1"/>
</dbReference>
<evidence type="ECO:0000313" key="4">
    <source>
        <dbReference type="Proteomes" id="UP000057820"/>
    </source>
</evidence>
<reference evidence="4" key="1">
    <citation type="submission" date="2015-03" db="EMBL/GenBank/DDBJ databases">
        <authorList>
            <consortium name="Pathogen Informatics"/>
        </authorList>
    </citation>
    <scope>NUCLEOTIDE SEQUENCE [LARGE SCALE GENOMIC DNA]</scope>
    <source>
        <strain evidence="4">NCTC11134</strain>
        <plasmid evidence="4">2</plasmid>
    </source>
</reference>
<keyword evidence="1" id="KW-0812">Transmembrane</keyword>
<organism evidence="3 4">
    <name type="scientific">Nocardia farcinica</name>
    <dbReference type="NCBI Taxonomy" id="37329"/>
    <lineage>
        <taxon>Bacteria</taxon>
        <taxon>Bacillati</taxon>
        <taxon>Actinomycetota</taxon>
        <taxon>Actinomycetes</taxon>
        <taxon>Mycobacteriales</taxon>
        <taxon>Nocardiaceae</taxon>
        <taxon>Nocardia</taxon>
    </lineage>
</organism>
<dbReference type="InterPro" id="IPR015402">
    <property type="entry name" value="DUF1980"/>
</dbReference>
<evidence type="ECO:0000259" key="2">
    <source>
        <dbReference type="Pfam" id="PF21537"/>
    </source>
</evidence>
<accession>A0A0H5P8L7</accession>
<name>A0A0H5P8L7_NOCFR</name>
<dbReference type="Pfam" id="PF21537">
    <property type="entry name" value="DUF1980_C"/>
    <property type="match status" value="1"/>
</dbReference>